<feature type="coiled-coil region" evidence="2">
    <location>
        <begin position="6"/>
        <end position="36"/>
    </location>
</feature>
<evidence type="ECO:0000256" key="1">
    <source>
        <dbReference type="ARBA" id="ARBA00022737"/>
    </source>
</evidence>
<dbReference type="EMBL" id="LWMV01000181">
    <property type="protein sequence ID" value="KZX11711.1"/>
    <property type="molecule type" value="Genomic_DNA"/>
</dbReference>
<dbReference type="Gene3D" id="3.40.50.10490">
    <property type="entry name" value="Glucose-6-phosphate isomerase like protein, domain 1"/>
    <property type="match status" value="2"/>
</dbReference>
<reference evidence="4 5" key="1">
    <citation type="submission" date="2016-04" db="EMBL/GenBank/DDBJ databases">
        <title>Genome sequence of Methanobrevibacter curvatus DSM 11111.</title>
        <authorList>
            <person name="Poehlein A."/>
            <person name="Seedorf H."/>
            <person name="Daniel R."/>
        </authorList>
    </citation>
    <scope>NUCLEOTIDE SEQUENCE [LARGE SCALE GENOMIC DNA]</scope>
    <source>
        <strain evidence="4 5">DSM 11111</strain>
    </source>
</reference>
<dbReference type="InterPro" id="IPR001347">
    <property type="entry name" value="SIS_dom"/>
</dbReference>
<dbReference type="GO" id="GO:0006047">
    <property type="term" value="P:UDP-N-acetylglucosamine metabolic process"/>
    <property type="evidence" value="ECO:0007669"/>
    <property type="project" value="TreeGrafter"/>
</dbReference>
<evidence type="ECO:0000256" key="2">
    <source>
        <dbReference type="SAM" id="Coils"/>
    </source>
</evidence>
<dbReference type="PANTHER" id="PTHR10937">
    <property type="entry name" value="GLUCOSAMINE--FRUCTOSE-6-PHOSPHATE AMINOTRANSFERASE, ISOMERIZING"/>
    <property type="match status" value="1"/>
</dbReference>
<sequence length="330" mass="37585">MYDEILEQSQAIKRTFQNEKEKLDQLSSEISEFQKIYLIGCGSSLSTVYTIKSALNMATNLDVDVFTGYEYFYNKKLDDKNAIAIFTSQSGETADTLASIRKSKENNILTIAVVNEKNSSMYKEADFSILTHAGHEKAILGTKTYVTQLSVLYYLLFSASDYDKKEELLADLNRIPDIIEDLVKNTEEENKKLALEFKDEEIFYCMGSGPNYGLAYKLSMTMFMEGALKHACPLYSGEFRHGLIERVEKGVSIIFLEAGYDGDLLTDRSIEFSNNLDTKNIIFSLKDYGDINNLLAPLLLVIPLEWFIYYLSHFNNEDPGSTRHIGKVRY</sequence>
<dbReference type="AlphaFoldDB" id="A0A166A8E5"/>
<dbReference type="GO" id="GO:0006002">
    <property type="term" value="P:fructose 6-phosphate metabolic process"/>
    <property type="evidence" value="ECO:0007669"/>
    <property type="project" value="TreeGrafter"/>
</dbReference>
<gene>
    <name evidence="4" type="primary">glmS_1</name>
    <name evidence="4" type="ORF">MBCUR_12960</name>
</gene>
<keyword evidence="4" id="KW-0808">Transferase</keyword>
<keyword evidence="4" id="KW-0032">Aminotransferase</keyword>
<protein>
    <submittedName>
        <fullName evidence="4">Glutamine--fructose-6-phosphate aminotransferase</fullName>
        <ecNumber evidence="4">2.6.1.16</ecNumber>
    </submittedName>
</protein>
<keyword evidence="1" id="KW-0677">Repeat</keyword>
<dbReference type="Pfam" id="PF01380">
    <property type="entry name" value="SIS"/>
    <property type="match status" value="1"/>
</dbReference>
<dbReference type="CDD" id="cd05009">
    <property type="entry name" value="SIS_GlmS_GlmD_2"/>
    <property type="match status" value="1"/>
</dbReference>
<evidence type="ECO:0000259" key="3">
    <source>
        <dbReference type="PROSITE" id="PS51464"/>
    </source>
</evidence>
<proteinExistence type="predicted"/>
<dbReference type="EC" id="2.6.1.16" evidence="4"/>
<evidence type="ECO:0000313" key="5">
    <source>
        <dbReference type="Proteomes" id="UP000077245"/>
    </source>
</evidence>
<dbReference type="PATRIC" id="fig|49547.3.peg.1390"/>
<dbReference type="CDD" id="cd05008">
    <property type="entry name" value="SIS_GlmS_GlmD_1"/>
    <property type="match status" value="1"/>
</dbReference>
<dbReference type="PANTHER" id="PTHR10937:SF14">
    <property type="entry name" value="FRUCTOSELYSINE 6-PHOSPHATE DEGLYCASE"/>
    <property type="match status" value="1"/>
</dbReference>
<dbReference type="STRING" id="49547.MBCUR_12960"/>
<dbReference type="InterPro" id="IPR035490">
    <property type="entry name" value="GlmS/FrlB_SIS"/>
</dbReference>
<dbReference type="PROSITE" id="PS51464">
    <property type="entry name" value="SIS"/>
    <property type="match status" value="1"/>
</dbReference>
<feature type="domain" description="SIS" evidence="3">
    <location>
        <begin position="26"/>
        <end position="165"/>
    </location>
</feature>
<comment type="caution">
    <text evidence="4">The sequence shown here is derived from an EMBL/GenBank/DDBJ whole genome shotgun (WGS) entry which is preliminary data.</text>
</comment>
<keyword evidence="2" id="KW-0175">Coiled coil</keyword>
<dbReference type="InterPro" id="IPR035466">
    <property type="entry name" value="GlmS/AgaS_SIS"/>
</dbReference>
<evidence type="ECO:0000313" key="4">
    <source>
        <dbReference type="EMBL" id="KZX11711.1"/>
    </source>
</evidence>
<dbReference type="SUPFAM" id="SSF53697">
    <property type="entry name" value="SIS domain"/>
    <property type="match status" value="1"/>
</dbReference>
<accession>A0A166A8E5</accession>
<keyword evidence="5" id="KW-1185">Reference proteome</keyword>
<dbReference type="InterPro" id="IPR046348">
    <property type="entry name" value="SIS_dom_sf"/>
</dbReference>
<dbReference type="GO" id="GO:0006487">
    <property type="term" value="P:protein N-linked glycosylation"/>
    <property type="evidence" value="ECO:0007669"/>
    <property type="project" value="TreeGrafter"/>
</dbReference>
<name>A0A166A8E5_9EURY</name>
<dbReference type="GO" id="GO:0097367">
    <property type="term" value="F:carbohydrate derivative binding"/>
    <property type="evidence" value="ECO:0007669"/>
    <property type="project" value="InterPro"/>
</dbReference>
<organism evidence="4 5">
    <name type="scientific">Methanobrevibacter curvatus</name>
    <dbReference type="NCBI Taxonomy" id="49547"/>
    <lineage>
        <taxon>Archaea</taxon>
        <taxon>Methanobacteriati</taxon>
        <taxon>Methanobacteriota</taxon>
        <taxon>Methanomada group</taxon>
        <taxon>Methanobacteria</taxon>
        <taxon>Methanobacteriales</taxon>
        <taxon>Methanobacteriaceae</taxon>
        <taxon>Methanobrevibacter</taxon>
    </lineage>
</organism>
<dbReference type="Proteomes" id="UP000077245">
    <property type="component" value="Unassembled WGS sequence"/>
</dbReference>
<dbReference type="GO" id="GO:0004360">
    <property type="term" value="F:glutamine-fructose-6-phosphate transaminase (isomerizing) activity"/>
    <property type="evidence" value="ECO:0007669"/>
    <property type="project" value="UniProtKB-EC"/>
</dbReference>